<proteinExistence type="predicted"/>
<keyword evidence="2" id="KW-1185">Reference proteome</keyword>
<evidence type="ECO:0000313" key="2">
    <source>
        <dbReference type="Proteomes" id="UP001151760"/>
    </source>
</evidence>
<reference evidence="1" key="1">
    <citation type="journal article" date="2022" name="Int. J. Mol. Sci.">
        <title>Draft Genome of Tanacetum Coccineum: Genomic Comparison of Closely Related Tanacetum-Family Plants.</title>
        <authorList>
            <person name="Yamashiro T."/>
            <person name="Shiraishi A."/>
            <person name="Nakayama K."/>
            <person name="Satake H."/>
        </authorList>
    </citation>
    <scope>NUCLEOTIDE SEQUENCE</scope>
</reference>
<protein>
    <recommendedName>
        <fullName evidence="3">Integrase, catalytic region, zinc finger, CCHC-type, peptidase aspartic, catalytic</fullName>
    </recommendedName>
</protein>
<comment type="caution">
    <text evidence="1">The sequence shown here is derived from an EMBL/GenBank/DDBJ whole genome shotgun (WGS) entry which is preliminary data.</text>
</comment>
<dbReference type="EMBL" id="BQNB010017550">
    <property type="protein sequence ID" value="GJT64507.1"/>
    <property type="molecule type" value="Genomic_DNA"/>
</dbReference>
<evidence type="ECO:0000313" key="1">
    <source>
        <dbReference type="EMBL" id="GJT64507.1"/>
    </source>
</evidence>
<accession>A0ABQ5FPS5</accession>
<gene>
    <name evidence="1" type="ORF">Tco_1015987</name>
</gene>
<reference evidence="1" key="2">
    <citation type="submission" date="2022-01" db="EMBL/GenBank/DDBJ databases">
        <authorList>
            <person name="Yamashiro T."/>
            <person name="Shiraishi A."/>
            <person name="Satake H."/>
            <person name="Nakayama K."/>
        </authorList>
    </citation>
    <scope>NUCLEOTIDE SEQUENCE</scope>
</reference>
<dbReference type="Proteomes" id="UP001151760">
    <property type="component" value="Unassembled WGS sequence"/>
</dbReference>
<name>A0ABQ5FPS5_9ASTR</name>
<evidence type="ECO:0008006" key="3">
    <source>
        <dbReference type="Google" id="ProtNLM"/>
    </source>
</evidence>
<sequence>MLSECNNVKLAIWNDKSEVVCAMCKQCLITANHDVRVLNYVNGMNSLVKKINANVSNTANKRNISQRWSPTGRIFDLKGKIITSSESECQSDCSNGYLNLFMVLRLGLVHRHYDRESNASHQFRLKFLGIVRFGNDHVAAILGYGDLQWGNILITRVYFVEGLGSGTPVLYDNILFVPLVSKEKAKWASHPRQTSSSQILIAEVTPSHMDLCANRVENINAMAFEQSSSKPGIQNMTSGQISSGLDLTYALSTIATQKPTERELDLLFEAMYDDYIGGQPSFATRTVAAAQAP</sequence>
<organism evidence="1 2">
    <name type="scientific">Tanacetum coccineum</name>
    <dbReference type="NCBI Taxonomy" id="301880"/>
    <lineage>
        <taxon>Eukaryota</taxon>
        <taxon>Viridiplantae</taxon>
        <taxon>Streptophyta</taxon>
        <taxon>Embryophyta</taxon>
        <taxon>Tracheophyta</taxon>
        <taxon>Spermatophyta</taxon>
        <taxon>Magnoliopsida</taxon>
        <taxon>eudicotyledons</taxon>
        <taxon>Gunneridae</taxon>
        <taxon>Pentapetalae</taxon>
        <taxon>asterids</taxon>
        <taxon>campanulids</taxon>
        <taxon>Asterales</taxon>
        <taxon>Asteraceae</taxon>
        <taxon>Asteroideae</taxon>
        <taxon>Anthemideae</taxon>
        <taxon>Anthemidinae</taxon>
        <taxon>Tanacetum</taxon>
    </lineage>
</organism>